<sequence>MKVAFIVPSLQNLGPTIVVNTIIKHLCYNGVEMSVYYFDESEAMDFNCPVYKIVNNSPIDFDSFDIIHSNMYRPDKYVYHWKHRIRKAKIVTTIHQDIFRNLRYNYNCIISVCFTPLWIKYIKKFDRKIFISNTIKNLYSFENSLVIHNGIDIEYNPQLANQLYVEKIWKLKQHGYTLLGTYAAINRGKGIDQLIELARMRKDLGIVIIGNGKEKHALQLLARRYNVNEQILFLPYLHSPYNYLQHIDIYVMPSRNEGFGLAMIEAAMVGVPVICSNIPIFHEIFNENQVVFFDLENIDSLSEAVNIILSKYKYYKDSIYSYVMNHFTGEIMAKKYLNLYNSIVD</sequence>
<gene>
    <name evidence="3" type="ORF">E5355_18045</name>
</gene>
<keyword evidence="3" id="KW-0808">Transferase</keyword>
<dbReference type="EMBL" id="SRYZ01000073">
    <property type="protein sequence ID" value="TGX98783.1"/>
    <property type="molecule type" value="Genomic_DNA"/>
</dbReference>
<dbReference type="SUPFAM" id="SSF53756">
    <property type="entry name" value="UDP-Glycosyltransferase/glycogen phosphorylase"/>
    <property type="match status" value="1"/>
</dbReference>
<evidence type="ECO:0000259" key="2">
    <source>
        <dbReference type="Pfam" id="PF13439"/>
    </source>
</evidence>
<dbReference type="PANTHER" id="PTHR12526:SF630">
    <property type="entry name" value="GLYCOSYLTRANSFERASE"/>
    <property type="match status" value="1"/>
</dbReference>
<feature type="domain" description="Glycosyltransferase subfamily 4-like N-terminal" evidence="2">
    <location>
        <begin position="63"/>
        <end position="154"/>
    </location>
</feature>
<feature type="domain" description="Glycosyl transferase family 1" evidence="1">
    <location>
        <begin position="172"/>
        <end position="317"/>
    </location>
</feature>
<dbReference type="Pfam" id="PF00534">
    <property type="entry name" value="Glycos_transf_1"/>
    <property type="match status" value="1"/>
</dbReference>
<name>A0A4S2AFA8_9BACE</name>
<dbReference type="InterPro" id="IPR001296">
    <property type="entry name" value="Glyco_trans_1"/>
</dbReference>
<keyword evidence="4" id="KW-1185">Reference proteome</keyword>
<dbReference type="AlphaFoldDB" id="A0A4S2AFA8"/>
<evidence type="ECO:0000313" key="4">
    <source>
        <dbReference type="Proteomes" id="UP000310532"/>
    </source>
</evidence>
<dbReference type="RefSeq" id="WP_136011431.1">
    <property type="nucleotide sequence ID" value="NZ_SRYZ01000073.1"/>
</dbReference>
<dbReference type="CDD" id="cd03801">
    <property type="entry name" value="GT4_PimA-like"/>
    <property type="match status" value="1"/>
</dbReference>
<comment type="caution">
    <text evidence="3">The sequence shown here is derived from an EMBL/GenBank/DDBJ whole genome shotgun (WGS) entry which is preliminary data.</text>
</comment>
<organism evidence="3 4">
    <name type="scientific">Bacteroides muris</name>
    <name type="common">ex Afrizal et al. 2022</name>
    <dbReference type="NCBI Taxonomy" id="2516960"/>
    <lineage>
        <taxon>Bacteria</taxon>
        <taxon>Pseudomonadati</taxon>
        <taxon>Bacteroidota</taxon>
        <taxon>Bacteroidia</taxon>
        <taxon>Bacteroidales</taxon>
        <taxon>Bacteroidaceae</taxon>
        <taxon>Bacteroides</taxon>
    </lineage>
</organism>
<accession>A0A4S2AFA8</accession>
<evidence type="ECO:0000259" key="1">
    <source>
        <dbReference type="Pfam" id="PF00534"/>
    </source>
</evidence>
<dbReference type="Gene3D" id="3.40.50.2000">
    <property type="entry name" value="Glycogen Phosphorylase B"/>
    <property type="match status" value="2"/>
</dbReference>
<dbReference type="GO" id="GO:0016757">
    <property type="term" value="F:glycosyltransferase activity"/>
    <property type="evidence" value="ECO:0007669"/>
    <property type="project" value="InterPro"/>
</dbReference>
<reference evidence="3 4" key="1">
    <citation type="submission" date="2019-04" db="EMBL/GenBank/DDBJ databases">
        <title>Microbes associate with the intestines of laboratory mice.</title>
        <authorList>
            <person name="Navarre W."/>
            <person name="Wong E."/>
            <person name="Huang K."/>
            <person name="Tropini C."/>
            <person name="Ng K."/>
            <person name="Yu B."/>
        </authorList>
    </citation>
    <scope>NUCLEOTIDE SEQUENCE [LARGE SCALE GENOMIC DNA]</scope>
    <source>
        <strain evidence="3 4">NM69_E16B</strain>
    </source>
</reference>
<dbReference type="InterPro" id="IPR028098">
    <property type="entry name" value="Glyco_trans_4-like_N"/>
</dbReference>
<dbReference type="PANTHER" id="PTHR12526">
    <property type="entry name" value="GLYCOSYLTRANSFERASE"/>
    <property type="match status" value="1"/>
</dbReference>
<dbReference type="Proteomes" id="UP000310532">
    <property type="component" value="Unassembled WGS sequence"/>
</dbReference>
<evidence type="ECO:0000313" key="3">
    <source>
        <dbReference type="EMBL" id="TGX98783.1"/>
    </source>
</evidence>
<protein>
    <submittedName>
        <fullName evidence="3">Glycosyltransferase</fullName>
    </submittedName>
</protein>
<dbReference type="Pfam" id="PF13439">
    <property type="entry name" value="Glyco_transf_4"/>
    <property type="match status" value="1"/>
</dbReference>
<proteinExistence type="predicted"/>